<feature type="transmembrane region" description="Helical" evidence="1">
    <location>
        <begin position="91"/>
        <end position="110"/>
    </location>
</feature>
<evidence type="ECO:0000313" key="5">
    <source>
        <dbReference type="Proteomes" id="UP000583101"/>
    </source>
</evidence>
<accession>A0A4Y8AHT4</accession>
<name>A0A4Y8AHT4_9SPHI</name>
<keyword evidence="1" id="KW-0472">Membrane</keyword>
<dbReference type="EMBL" id="JACIEG010000001">
    <property type="protein sequence ID" value="MBB3968379.1"/>
    <property type="molecule type" value="Genomic_DNA"/>
</dbReference>
<reference evidence="3" key="2">
    <citation type="submission" date="2019-03" db="EMBL/GenBank/DDBJ databases">
        <authorList>
            <person name="Yan Y.-Q."/>
            <person name="Du Z.-J."/>
        </authorList>
    </citation>
    <scope>NUCLEOTIDE SEQUENCE</scope>
    <source>
        <strain evidence="3">PP-F2FG21</strain>
    </source>
</reference>
<evidence type="ECO:0000256" key="1">
    <source>
        <dbReference type="SAM" id="Phobius"/>
    </source>
</evidence>
<dbReference type="OrthoDB" id="663655at2"/>
<dbReference type="RefSeq" id="WP_134334464.1">
    <property type="nucleotide sequence ID" value="NZ_BMCZ01000001.1"/>
</dbReference>
<feature type="transmembrane region" description="Helical" evidence="1">
    <location>
        <begin position="130"/>
        <end position="149"/>
    </location>
</feature>
<evidence type="ECO:0000313" key="4">
    <source>
        <dbReference type="Proteomes" id="UP000297248"/>
    </source>
</evidence>
<organism evidence="3 4">
    <name type="scientific">Mucilaginibacter phyllosphaerae</name>
    <dbReference type="NCBI Taxonomy" id="1812349"/>
    <lineage>
        <taxon>Bacteria</taxon>
        <taxon>Pseudomonadati</taxon>
        <taxon>Bacteroidota</taxon>
        <taxon>Sphingobacteriia</taxon>
        <taxon>Sphingobacteriales</taxon>
        <taxon>Sphingobacteriaceae</taxon>
        <taxon>Mucilaginibacter</taxon>
    </lineage>
</organism>
<gene>
    <name evidence="3" type="ORF">E2R65_00215</name>
    <name evidence="2" type="ORF">GGR35_000965</name>
</gene>
<dbReference type="Proteomes" id="UP000583101">
    <property type="component" value="Unassembled WGS sequence"/>
</dbReference>
<dbReference type="Proteomes" id="UP000297248">
    <property type="component" value="Unassembled WGS sequence"/>
</dbReference>
<keyword evidence="1" id="KW-1133">Transmembrane helix</keyword>
<reference evidence="3 4" key="1">
    <citation type="journal article" date="2016" name="Int. J. Syst. Evol. Microbiol.">
        <title>Proposal of Mucilaginibacter phyllosphaerae sp. nov. isolated from the phyllosphere of Galium album.</title>
        <authorList>
            <person name="Aydogan E.L."/>
            <person name="Busse H.J."/>
            <person name="Moser G."/>
            <person name="Muller C."/>
            <person name="Kampfer P."/>
            <person name="Glaeser S.P."/>
        </authorList>
    </citation>
    <scope>NUCLEOTIDE SEQUENCE [LARGE SCALE GENOMIC DNA]</scope>
    <source>
        <strain evidence="3 4">PP-F2FG21</strain>
    </source>
</reference>
<keyword evidence="5" id="KW-1185">Reference proteome</keyword>
<reference evidence="2 5" key="3">
    <citation type="submission" date="2020-08" db="EMBL/GenBank/DDBJ databases">
        <title>Genomic Encyclopedia of Type Strains, Phase IV (KMG-IV): sequencing the most valuable type-strain genomes for metagenomic binning, comparative biology and taxonomic classification.</title>
        <authorList>
            <person name="Goeker M."/>
        </authorList>
    </citation>
    <scope>NUCLEOTIDE SEQUENCE [LARGE SCALE GENOMIC DNA]</scope>
    <source>
        <strain evidence="2 5">DSM 100995</strain>
    </source>
</reference>
<proteinExistence type="predicted"/>
<protein>
    <submittedName>
        <fullName evidence="3">Uncharacterized protein</fullName>
    </submittedName>
</protein>
<evidence type="ECO:0000313" key="3">
    <source>
        <dbReference type="EMBL" id="TEW68623.1"/>
    </source>
</evidence>
<dbReference type="AlphaFoldDB" id="A0A4Y8AHT4"/>
<sequence>MKGKQVNSEAGLWKLKAEELIVLLQNEPVDAGDAKNIQQKINKAFDEVIPAGHSNKNNPAVPNDLELLLTGHQLHKKAPQKQIDFEKIKKYLLVLIGVVMITLGMAMIIMPAPPYFEMFTIFHFTANDGVTLMDLIALVIVFTGVYLPLSTLSKKV</sequence>
<keyword evidence="1" id="KW-0812">Transmembrane</keyword>
<evidence type="ECO:0000313" key="2">
    <source>
        <dbReference type="EMBL" id="MBB3968379.1"/>
    </source>
</evidence>
<comment type="caution">
    <text evidence="3">The sequence shown here is derived from an EMBL/GenBank/DDBJ whole genome shotgun (WGS) entry which is preliminary data.</text>
</comment>
<dbReference type="EMBL" id="SNQG01000001">
    <property type="protein sequence ID" value="TEW68623.1"/>
    <property type="molecule type" value="Genomic_DNA"/>
</dbReference>